<gene>
    <name evidence="1" type="ORF">BGHDH14_bghG007133000001001</name>
</gene>
<evidence type="ECO:0000313" key="2">
    <source>
        <dbReference type="Proteomes" id="UP000015441"/>
    </source>
</evidence>
<protein>
    <submittedName>
        <fullName evidence="1">Hypotheticial protein</fullName>
    </submittedName>
</protein>
<dbReference type="OrthoDB" id="10462738at2759"/>
<sequence>MVITIPKLFDEKSITLKVQPIIQIFGMNLGERNLGLQHIYTTVLLTNRAVPSGESHDRGRIYRNREDLSRHLNSCVGAKIPNEKCSLKVR</sequence>
<dbReference type="InParanoid" id="N1JQ89"/>
<proteinExistence type="predicted"/>
<accession>N1JQ89</accession>
<keyword evidence="2" id="KW-1185">Reference proteome</keyword>
<dbReference type="AlphaFoldDB" id="N1JQ89"/>
<comment type="caution">
    <text evidence="1">The sequence shown here is derived from an EMBL/GenBank/DDBJ whole genome shotgun (WGS) entry which is preliminary data.</text>
</comment>
<organism evidence="1 2">
    <name type="scientific">Blumeria graminis f. sp. hordei (strain DH14)</name>
    <name type="common">Barley powdery mildew</name>
    <name type="synonym">Oidium monilioides f. sp. hordei</name>
    <dbReference type="NCBI Taxonomy" id="546991"/>
    <lineage>
        <taxon>Eukaryota</taxon>
        <taxon>Fungi</taxon>
        <taxon>Dikarya</taxon>
        <taxon>Ascomycota</taxon>
        <taxon>Pezizomycotina</taxon>
        <taxon>Leotiomycetes</taxon>
        <taxon>Erysiphales</taxon>
        <taxon>Erysiphaceae</taxon>
        <taxon>Blumeria</taxon>
        <taxon>Blumeria hordei</taxon>
    </lineage>
</organism>
<evidence type="ECO:0000313" key="1">
    <source>
        <dbReference type="EMBL" id="CCU82860.1"/>
    </source>
</evidence>
<reference evidence="1 2" key="1">
    <citation type="journal article" date="2010" name="Science">
        <title>Genome expansion and gene loss in powdery mildew fungi reveal tradeoffs in extreme parasitism.</title>
        <authorList>
            <person name="Spanu P.D."/>
            <person name="Abbott J.C."/>
            <person name="Amselem J."/>
            <person name="Burgis T.A."/>
            <person name="Soanes D.M."/>
            <person name="Stueber K."/>
            <person name="Ver Loren van Themaat E."/>
            <person name="Brown J.K.M."/>
            <person name="Butcher S.A."/>
            <person name="Gurr S.J."/>
            <person name="Lebrun M.-H."/>
            <person name="Ridout C.J."/>
            <person name="Schulze-Lefert P."/>
            <person name="Talbot N.J."/>
            <person name="Ahmadinejad N."/>
            <person name="Ametz C."/>
            <person name="Barton G.R."/>
            <person name="Benjdia M."/>
            <person name="Bidzinski P."/>
            <person name="Bindschedler L.V."/>
            <person name="Both M."/>
            <person name="Brewer M.T."/>
            <person name="Cadle-Davidson L."/>
            <person name="Cadle-Davidson M.M."/>
            <person name="Collemare J."/>
            <person name="Cramer R."/>
            <person name="Frenkel O."/>
            <person name="Godfrey D."/>
            <person name="Harriman J."/>
            <person name="Hoede C."/>
            <person name="King B.C."/>
            <person name="Klages S."/>
            <person name="Kleemann J."/>
            <person name="Knoll D."/>
            <person name="Koti P.S."/>
            <person name="Kreplak J."/>
            <person name="Lopez-Ruiz F.J."/>
            <person name="Lu X."/>
            <person name="Maekawa T."/>
            <person name="Mahanil S."/>
            <person name="Micali C."/>
            <person name="Milgroom M.G."/>
            <person name="Montana G."/>
            <person name="Noir S."/>
            <person name="O'Connell R.J."/>
            <person name="Oberhaensli S."/>
            <person name="Parlange F."/>
            <person name="Pedersen C."/>
            <person name="Quesneville H."/>
            <person name="Reinhardt R."/>
            <person name="Rott M."/>
            <person name="Sacristan S."/>
            <person name="Schmidt S.M."/>
            <person name="Schoen M."/>
            <person name="Skamnioti P."/>
            <person name="Sommer H."/>
            <person name="Stephens A."/>
            <person name="Takahara H."/>
            <person name="Thordal-Christensen H."/>
            <person name="Vigouroux M."/>
            <person name="Wessling R."/>
            <person name="Wicker T."/>
            <person name="Panstruga R."/>
        </authorList>
    </citation>
    <scope>NUCLEOTIDE SEQUENCE [LARGE SCALE GENOMIC DNA]</scope>
    <source>
        <strain evidence="1">DH14</strain>
    </source>
</reference>
<name>N1JQ89_BLUG1</name>
<dbReference type="HOGENOM" id="CLU_2440536_0_0_1"/>
<dbReference type="EMBL" id="CAUH01007133">
    <property type="protein sequence ID" value="CCU82860.1"/>
    <property type="molecule type" value="Genomic_DNA"/>
</dbReference>
<dbReference type="Proteomes" id="UP000015441">
    <property type="component" value="Unassembled WGS sequence"/>
</dbReference>